<dbReference type="InterPro" id="IPR001387">
    <property type="entry name" value="Cro/C1-type_HTH"/>
</dbReference>
<dbReference type="SMART" id="SM00530">
    <property type="entry name" value="HTH_XRE"/>
    <property type="match status" value="1"/>
</dbReference>
<accession>A0A8J2TWZ5</accession>
<dbReference type="InterPro" id="IPR010982">
    <property type="entry name" value="Lambda_DNA-bd_dom_sf"/>
</dbReference>
<gene>
    <name evidence="3" type="ORF">GCM10011333_11600</name>
</gene>
<organism evidence="3 4">
    <name type="scientific">Sediminivirga luteola</name>
    <dbReference type="NCBI Taxonomy" id="1774748"/>
    <lineage>
        <taxon>Bacteria</taxon>
        <taxon>Bacillati</taxon>
        <taxon>Actinomycetota</taxon>
        <taxon>Actinomycetes</taxon>
        <taxon>Micrococcales</taxon>
        <taxon>Brevibacteriaceae</taxon>
        <taxon>Sediminivirga</taxon>
    </lineage>
</organism>
<reference evidence="3" key="1">
    <citation type="journal article" date="2014" name="Int. J. Syst. Evol. Microbiol.">
        <title>Complete genome sequence of Corynebacterium casei LMG S-19264T (=DSM 44701T), isolated from a smear-ripened cheese.</title>
        <authorList>
            <consortium name="US DOE Joint Genome Institute (JGI-PGF)"/>
            <person name="Walter F."/>
            <person name="Albersmeier A."/>
            <person name="Kalinowski J."/>
            <person name="Ruckert C."/>
        </authorList>
    </citation>
    <scope>NUCLEOTIDE SEQUENCE</scope>
    <source>
        <strain evidence="3">CGMCC 1.12785</strain>
    </source>
</reference>
<evidence type="ECO:0000256" key="1">
    <source>
        <dbReference type="SAM" id="MobiDB-lite"/>
    </source>
</evidence>
<dbReference type="Proteomes" id="UP000616114">
    <property type="component" value="Unassembled WGS sequence"/>
</dbReference>
<dbReference type="SUPFAM" id="SSF47413">
    <property type="entry name" value="lambda repressor-like DNA-binding domains"/>
    <property type="match status" value="1"/>
</dbReference>
<name>A0A8J2TWZ5_9MICO</name>
<dbReference type="EMBL" id="BMFY01000004">
    <property type="protein sequence ID" value="GGA10496.1"/>
    <property type="molecule type" value="Genomic_DNA"/>
</dbReference>
<dbReference type="Gene3D" id="1.10.260.40">
    <property type="entry name" value="lambda repressor-like DNA-binding domains"/>
    <property type="match status" value="1"/>
</dbReference>
<dbReference type="CDD" id="cd00093">
    <property type="entry name" value="HTH_XRE"/>
    <property type="match status" value="1"/>
</dbReference>
<dbReference type="Pfam" id="PF01381">
    <property type="entry name" value="HTH_3"/>
    <property type="match status" value="1"/>
</dbReference>
<comment type="caution">
    <text evidence="3">The sequence shown here is derived from an EMBL/GenBank/DDBJ whole genome shotgun (WGS) entry which is preliminary data.</text>
</comment>
<dbReference type="PROSITE" id="PS50943">
    <property type="entry name" value="HTH_CROC1"/>
    <property type="match status" value="1"/>
</dbReference>
<evidence type="ECO:0000313" key="4">
    <source>
        <dbReference type="Proteomes" id="UP000616114"/>
    </source>
</evidence>
<evidence type="ECO:0000259" key="2">
    <source>
        <dbReference type="PROSITE" id="PS50943"/>
    </source>
</evidence>
<dbReference type="GO" id="GO:0003677">
    <property type="term" value="F:DNA binding"/>
    <property type="evidence" value="ECO:0007669"/>
    <property type="project" value="InterPro"/>
</dbReference>
<sequence>MHVRDPKKLARLMILQDVSQRELAAAAGWKTHSYLGRLLRGEAKAISPGPAQRIADYLEVGVEDLFTGPVTIPAAGRPERNSGRARGPAVQEAPEAIPDGSAGGARHLAGDAAGMPAAHR</sequence>
<keyword evidence="4" id="KW-1185">Reference proteome</keyword>
<feature type="region of interest" description="Disordered" evidence="1">
    <location>
        <begin position="71"/>
        <end position="120"/>
    </location>
</feature>
<dbReference type="RefSeq" id="WP_188549989.1">
    <property type="nucleotide sequence ID" value="NZ_BMFY01000004.1"/>
</dbReference>
<protein>
    <recommendedName>
        <fullName evidence="2">HTH cro/C1-type domain-containing protein</fullName>
    </recommendedName>
</protein>
<evidence type="ECO:0000313" key="3">
    <source>
        <dbReference type="EMBL" id="GGA10496.1"/>
    </source>
</evidence>
<reference evidence="3" key="2">
    <citation type="submission" date="2020-09" db="EMBL/GenBank/DDBJ databases">
        <authorList>
            <person name="Sun Q."/>
            <person name="Zhou Y."/>
        </authorList>
    </citation>
    <scope>NUCLEOTIDE SEQUENCE</scope>
    <source>
        <strain evidence="3">CGMCC 1.12785</strain>
    </source>
</reference>
<proteinExistence type="predicted"/>
<dbReference type="AlphaFoldDB" id="A0A8J2TWZ5"/>
<feature type="domain" description="HTH cro/C1-type" evidence="2">
    <location>
        <begin position="9"/>
        <end position="65"/>
    </location>
</feature>